<gene>
    <name evidence="1" type="ORF">GO816_13695</name>
</gene>
<evidence type="ECO:0000313" key="2">
    <source>
        <dbReference type="Proteomes" id="UP000434850"/>
    </source>
</evidence>
<protein>
    <submittedName>
        <fullName evidence="1">DUF4270 family protein</fullName>
    </submittedName>
</protein>
<dbReference type="RefSeq" id="WP_157542500.1">
    <property type="nucleotide sequence ID" value="NZ_WQLA01000005.1"/>
</dbReference>
<dbReference type="EMBL" id="WQLA01000005">
    <property type="protein sequence ID" value="MVN92183.1"/>
    <property type="molecule type" value="Genomic_DNA"/>
</dbReference>
<accession>A0A6I4IQR9</accession>
<dbReference type="OrthoDB" id="1466062at2"/>
<dbReference type="Proteomes" id="UP000434850">
    <property type="component" value="Unassembled WGS sequence"/>
</dbReference>
<sequence>MKFMRLDLLTLLISLFILNSCKNQNDIGLPIGDQEINGTLLVYDDIQVKTDTENVVSTARVDLGQSNPVAKTPLASLRDPRLGEITSNIATGIYLPGRSAYTIPTGTITADSVVLELYYTQGFYGDSLNSKFKVNVFQLKEKPLNQNYQANKHWTTESDNWVNPSKAGPYNARPNTNVKVTDAVVGKADTVRNAAPHLRVSLQPSKVTQYLFNAATVTGNSTFQNSIRGLYITLQRNQPSETGANLMFNLDNSAIKVYYRANNGGTIDTGVVSLGMGTHVAEISRAFSSEVQSALNSTATSNDLFYIQGLLGLRTKVSIPNVKNMFGNVDLKTIAINRAELVVSPEPGTDLPPFLPSPQLTLYKLANTLQRQQLPDAASDGRSVYDPRFFSSLEFGGNYIKSKKEYHFLVTGYLQDLVSGKTQDYGTYIGAIDTLARATFVDVAPSFQSPGRLIATGNKKSSPTRIKLNVIYTKNN</sequence>
<reference evidence="1 2" key="1">
    <citation type="submission" date="2019-12" db="EMBL/GenBank/DDBJ databases">
        <title>Mucilaginibacter sp. HME9299 genome sequencing and assembly.</title>
        <authorList>
            <person name="Kang H."/>
            <person name="Kim H."/>
            <person name="Joh K."/>
        </authorList>
    </citation>
    <scope>NUCLEOTIDE SEQUENCE [LARGE SCALE GENOMIC DNA]</scope>
    <source>
        <strain evidence="1 2">HME9299</strain>
    </source>
</reference>
<proteinExistence type="predicted"/>
<name>A0A6I4IQR9_9SPHI</name>
<keyword evidence="2" id="KW-1185">Reference proteome</keyword>
<organism evidence="1 2">
    <name type="scientific">Mucilaginibacter aquatilis</name>
    <dbReference type="NCBI Taxonomy" id="1517760"/>
    <lineage>
        <taxon>Bacteria</taxon>
        <taxon>Pseudomonadati</taxon>
        <taxon>Bacteroidota</taxon>
        <taxon>Sphingobacteriia</taxon>
        <taxon>Sphingobacteriales</taxon>
        <taxon>Sphingobacteriaceae</taxon>
        <taxon>Mucilaginibacter</taxon>
    </lineage>
</organism>
<comment type="caution">
    <text evidence="1">The sequence shown here is derived from an EMBL/GenBank/DDBJ whole genome shotgun (WGS) entry which is preliminary data.</text>
</comment>
<dbReference type="AlphaFoldDB" id="A0A6I4IQR9"/>
<evidence type="ECO:0000313" key="1">
    <source>
        <dbReference type="EMBL" id="MVN92183.1"/>
    </source>
</evidence>